<dbReference type="PANTHER" id="PTHR43798">
    <property type="entry name" value="MONOACYLGLYCEROL LIPASE"/>
    <property type="match status" value="1"/>
</dbReference>
<feature type="domain" description="AB hydrolase-1" evidence="1">
    <location>
        <begin position="9"/>
        <end position="208"/>
    </location>
</feature>
<evidence type="ECO:0000313" key="2">
    <source>
        <dbReference type="EMBL" id="SVA62545.1"/>
    </source>
</evidence>
<dbReference type="Pfam" id="PF00561">
    <property type="entry name" value="Abhydrolase_1"/>
    <property type="match status" value="1"/>
</dbReference>
<protein>
    <recommendedName>
        <fullName evidence="1">AB hydrolase-1 domain-containing protein</fullName>
    </recommendedName>
</protein>
<organism evidence="2">
    <name type="scientific">marine metagenome</name>
    <dbReference type="NCBI Taxonomy" id="408172"/>
    <lineage>
        <taxon>unclassified sequences</taxon>
        <taxon>metagenomes</taxon>
        <taxon>ecological metagenomes</taxon>
    </lineage>
</organism>
<dbReference type="GO" id="GO:0003824">
    <property type="term" value="F:catalytic activity"/>
    <property type="evidence" value="ECO:0007669"/>
    <property type="project" value="InterPro"/>
</dbReference>
<sequence>MSFFGQWFQAVAWNMPGYGTSAALPEMTFPALAESLERLLGTLPAERFHLVGHSMGGMVAQEYMVQQANRIRTLTLFATSSAFGKPDGEWQQNFIRQRLKPLDDGGNMEAVASQMVQGLFGVNPDPALVEAASSSIASCPPESYRAAVQCMVSFDRRTELTQIQTPTLLLTGDQDNLAPPSMMGKMAGKITDSRFQCLAGAGHLASLEQTEKFNEVVLEFISRHSRTPVTDQNL</sequence>
<dbReference type="InterPro" id="IPR050266">
    <property type="entry name" value="AB_hydrolase_sf"/>
</dbReference>
<dbReference type="Gene3D" id="3.40.50.1820">
    <property type="entry name" value="alpha/beta hydrolase"/>
    <property type="match status" value="1"/>
</dbReference>
<accession>A0A381XCS4</accession>
<dbReference type="InterPro" id="IPR000073">
    <property type="entry name" value="AB_hydrolase_1"/>
</dbReference>
<gene>
    <name evidence="2" type="ORF">METZ01_LOCUS115399</name>
</gene>
<dbReference type="SUPFAM" id="SSF53474">
    <property type="entry name" value="alpha/beta-Hydrolases"/>
    <property type="match status" value="1"/>
</dbReference>
<proteinExistence type="predicted"/>
<dbReference type="InterPro" id="IPR029058">
    <property type="entry name" value="AB_hydrolase_fold"/>
</dbReference>
<evidence type="ECO:0000259" key="1">
    <source>
        <dbReference type="Pfam" id="PF00561"/>
    </source>
</evidence>
<dbReference type="PRINTS" id="PR00412">
    <property type="entry name" value="EPOXHYDRLASE"/>
</dbReference>
<dbReference type="AlphaFoldDB" id="A0A381XCS4"/>
<name>A0A381XCS4_9ZZZZ</name>
<dbReference type="EMBL" id="UINC01014709">
    <property type="protein sequence ID" value="SVA62545.1"/>
    <property type="molecule type" value="Genomic_DNA"/>
</dbReference>
<dbReference type="PRINTS" id="PR00111">
    <property type="entry name" value="ABHYDROLASE"/>
</dbReference>
<reference evidence="2" key="1">
    <citation type="submission" date="2018-05" db="EMBL/GenBank/DDBJ databases">
        <authorList>
            <person name="Lanie J.A."/>
            <person name="Ng W.-L."/>
            <person name="Kazmierczak K.M."/>
            <person name="Andrzejewski T.M."/>
            <person name="Davidsen T.M."/>
            <person name="Wayne K.J."/>
            <person name="Tettelin H."/>
            <person name="Glass J.I."/>
            <person name="Rusch D."/>
            <person name="Podicherti R."/>
            <person name="Tsui H.-C.T."/>
            <person name="Winkler M.E."/>
        </authorList>
    </citation>
    <scope>NUCLEOTIDE SEQUENCE</scope>
</reference>
<dbReference type="InterPro" id="IPR000639">
    <property type="entry name" value="Epox_hydrolase-like"/>
</dbReference>